<dbReference type="Proteomes" id="UP000494216">
    <property type="component" value="Unassembled WGS sequence"/>
</dbReference>
<reference evidence="1 2" key="1">
    <citation type="submission" date="2020-02" db="EMBL/GenBank/DDBJ databases">
        <authorList>
            <person name="Hogendoorn C."/>
        </authorList>
    </citation>
    <scope>NUCLEOTIDE SEQUENCE [LARGE SCALE GENOMIC DNA]</scope>
    <source>
        <strain evidence="1">METHB21</strain>
    </source>
</reference>
<comment type="caution">
    <text evidence="1">The sequence shown here is derived from an EMBL/GenBank/DDBJ whole genome shotgun (WGS) entry which is preliminary data.</text>
</comment>
<name>A0A8S0WS69_9GAMM</name>
<dbReference type="EMBL" id="CADCXN010000103">
    <property type="protein sequence ID" value="CAA9892521.1"/>
    <property type="molecule type" value="Genomic_DNA"/>
</dbReference>
<sequence>MTLANFPGHDKVFVKALTAAVQAFGKKTVAEFVENEAIVTISERVWN</sequence>
<gene>
    <name evidence="1" type="ORF">METHB2_700016</name>
</gene>
<dbReference type="AlphaFoldDB" id="A0A8S0WS69"/>
<evidence type="ECO:0000313" key="2">
    <source>
        <dbReference type="Proteomes" id="UP000494216"/>
    </source>
</evidence>
<organism evidence="1 2">
    <name type="scientific">Candidatus Methylobacter favarea</name>
    <dbReference type="NCBI Taxonomy" id="2707345"/>
    <lineage>
        <taxon>Bacteria</taxon>
        <taxon>Pseudomonadati</taxon>
        <taxon>Pseudomonadota</taxon>
        <taxon>Gammaproteobacteria</taxon>
        <taxon>Methylococcales</taxon>
        <taxon>Methylococcaceae</taxon>
        <taxon>Methylobacter</taxon>
    </lineage>
</organism>
<proteinExistence type="predicted"/>
<accession>A0A8S0WS69</accession>
<keyword evidence="2" id="KW-1185">Reference proteome</keyword>
<dbReference type="RefSeq" id="WP_246247081.1">
    <property type="nucleotide sequence ID" value="NZ_CADCXN010000103.1"/>
</dbReference>
<evidence type="ECO:0000313" key="1">
    <source>
        <dbReference type="EMBL" id="CAA9892521.1"/>
    </source>
</evidence>
<protein>
    <submittedName>
        <fullName evidence="1">Uncharacterized protein</fullName>
    </submittedName>
</protein>